<evidence type="ECO:0000256" key="3">
    <source>
        <dbReference type="ARBA" id="ARBA00022692"/>
    </source>
</evidence>
<comment type="caution">
    <text evidence="10">The sequence shown here is derived from an EMBL/GenBank/DDBJ whole genome shotgun (WGS) entry which is preliminary data.</text>
</comment>
<evidence type="ECO:0000259" key="8">
    <source>
        <dbReference type="Pfam" id="PF06271"/>
    </source>
</evidence>
<dbReference type="Pfam" id="PF13240">
    <property type="entry name" value="Zn_Ribbon_1"/>
    <property type="match status" value="1"/>
</dbReference>
<dbReference type="InterPro" id="IPR051201">
    <property type="entry name" value="Chloro_Bact_Ser_Proteases"/>
</dbReference>
<dbReference type="EMBL" id="PCRH01000029">
    <property type="protein sequence ID" value="PIP17178.1"/>
    <property type="molecule type" value="Genomic_DNA"/>
</dbReference>
<dbReference type="Gene3D" id="2.40.10.120">
    <property type="match status" value="1"/>
</dbReference>
<dbReference type="AlphaFoldDB" id="A0A2G9YD67"/>
<evidence type="ECO:0000256" key="2">
    <source>
        <dbReference type="ARBA" id="ARBA00022670"/>
    </source>
</evidence>
<feature type="transmembrane region" description="Helical" evidence="7">
    <location>
        <begin position="81"/>
        <end position="100"/>
    </location>
</feature>
<gene>
    <name evidence="10" type="ORF">COX44_01310</name>
</gene>
<keyword evidence="3 7" id="KW-0812">Transmembrane</keyword>
<feature type="domain" description="RDD" evidence="8">
    <location>
        <begin position="39"/>
        <end position="162"/>
    </location>
</feature>
<dbReference type="SUPFAM" id="SSF50494">
    <property type="entry name" value="Trypsin-like serine proteases"/>
    <property type="match status" value="1"/>
</dbReference>
<dbReference type="InterPro" id="IPR026870">
    <property type="entry name" value="Zinc_ribbon_dom"/>
</dbReference>
<dbReference type="GO" id="GO:0006508">
    <property type="term" value="P:proteolysis"/>
    <property type="evidence" value="ECO:0007669"/>
    <property type="project" value="UniProtKB-KW"/>
</dbReference>
<dbReference type="GO" id="GO:0004252">
    <property type="term" value="F:serine-type endopeptidase activity"/>
    <property type="evidence" value="ECO:0007669"/>
    <property type="project" value="InterPro"/>
</dbReference>
<dbReference type="InterPro" id="IPR010432">
    <property type="entry name" value="RDD"/>
</dbReference>
<evidence type="ECO:0000256" key="4">
    <source>
        <dbReference type="ARBA" id="ARBA00022801"/>
    </source>
</evidence>
<sequence>MFCKYCGKENKEDAKFCKYCGESLIIPSGATETSTEIVYGGFWIRVGAFVIDYALILIAAFILGIIYPSFFASLSFLNDEVLGFIMIIVYHVFFLSIFSSTPGKMLYKLMVIDEKTGAKVSFGKALARSSSYVLSSFVFGLGFLFIGFDKEKHRGWHDRIAKTLVIRKQKKSLILPIILSVIALCLSVYASYFLQKGYDFSDFSYLGKEGTIINSIQQKLSQQPSGFCCSDMPSSEIDYYLKEISLKLSSGEEQNAEQIFENFGKAVVIIGGNTKSGEFGFGSGFIISPSGLLVTNYHVIENMDKLAVALIKKGDTQLFDVNLIVAKDPLEDIAVLKIEGQNLPFITMGDSDLVKVGQTIFALGNPQGLVNTISGGMISQIRELEGGIKDFQITSPISEGSSGGALFNKNGEVIGITYAFYEAGQNLNLAIPINEVKDLLGLSLVNSETIPKDNSNSVWCNGQYWERCSTGQKFHCPQIGDPFCCDTGLICNDQCWSPCGYGYKFVCPTIGNAYCE</sequence>
<comment type="subcellular location">
    <subcellularLocation>
        <location evidence="1">Membrane</location>
        <topology evidence="1">Multi-pass membrane protein</topology>
    </subcellularLocation>
</comment>
<feature type="domain" description="Zinc-ribbon" evidence="9">
    <location>
        <begin position="2"/>
        <end position="23"/>
    </location>
</feature>
<organism evidence="10 11">
    <name type="scientific">Candidatus Portnoybacteria bacterium CG23_combo_of_CG06-09_8_20_14_all_37_13</name>
    <dbReference type="NCBI Taxonomy" id="1974819"/>
    <lineage>
        <taxon>Bacteria</taxon>
        <taxon>Candidatus Portnoyibacteriota</taxon>
    </lineage>
</organism>
<protein>
    <recommendedName>
        <fullName evidence="12">RDD domain-containing protein</fullName>
    </recommendedName>
</protein>
<dbReference type="PANTHER" id="PTHR43343">
    <property type="entry name" value="PEPTIDASE S12"/>
    <property type="match status" value="1"/>
</dbReference>
<dbReference type="Pfam" id="PF06271">
    <property type="entry name" value="RDD"/>
    <property type="match status" value="1"/>
</dbReference>
<accession>A0A2G9YD67</accession>
<evidence type="ECO:0000313" key="10">
    <source>
        <dbReference type="EMBL" id="PIP17178.1"/>
    </source>
</evidence>
<name>A0A2G9YD67_9BACT</name>
<evidence type="ECO:0000256" key="1">
    <source>
        <dbReference type="ARBA" id="ARBA00004141"/>
    </source>
</evidence>
<feature type="transmembrane region" description="Helical" evidence="7">
    <location>
        <begin position="42"/>
        <end position="69"/>
    </location>
</feature>
<keyword evidence="6 7" id="KW-0472">Membrane</keyword>
<evidence type="ECO:0000256" key="7">
    <source>
        <dbReference type="SAM" id="Phobius"/>
    </source>
</evidence>
<evidence type="ECO:0000259" key="9">
    <source>
        <dbReference type="Pfam" id="PF13240"/>
    </source>
</evidence>
<proteinExistence type="predicted"/>
<keyword evidence="2" id="KW-0645">Protease</keyword>
<dbReference type="InterPro" id="IPR001940">
    <property type="entry name" value="Peptidase_S1C"/>
</dbReference>
<evidence type="ECO:0008006" key="12">
    <source>
        <dbReference type="Google" id="ProtNLM"/>
    </source>
</evidence>
<dbReference type="GO" id="GO:0016020">
    <property type="term" value="C:membrane"/>
    <property type="evidence" value="ECO:0007669"/>
    <property type="project" value="UniProtKB-SubCell"/>
</dbReference>
<dbReference type="InterPro" id="IPR009003">
    <property type="entry name" value="Peptidase_S1_PA"/>
</dbReference>
<reference evidence="10 11" key="1">
    <citation type="submission" date="2017-09" db="EMBL/GenBank/DDBJ databases">
        <title>Depth-based differentiation of microbial function through sediment-hosted aquifers and enrichment of novel symbionts in the deep terrestrial subsurface.</title>
        <authorList>
            <person name="Probst A.J."/>
            <person name="Ladd B."/>
            <person name="Jarett J.K."/>
            <person name="Geller-Mcgrath D.E."/>
            <person name="Sieber C.M."/>
            <person name="Emerson J.B."/>
            <person name="Anantharaman K."/>
            <person name="Thomas B.C."/>
            <person name="Malmstrom R."/>
            <person name="Stieglmeier M."/>
            <person name="Klingl A."/>
            <person name="Woyke T."/>
            <person name="Ryan C.M."/>
            <person name="Banfield J.F."/>
        </authorList>
    </citation>
    <scope>NUCLEOTIDE SEQUENCE [LARGE SCALE GENOMIC DNA]</scope>
    <source>
        <strain evidence="10">CG23_combo_of_CG06-09_8_20_14_all_37_13</strain>
    </source>
</reference>
<dbReference type="PRINTS" id="PR00834">
    <property type="entry name" value="PROTEASES2C"/>
</dbReference>
<evidence type="ECO:0000256" key="5">
    <source>
        <dbReference type="ARBA" id="ARBA00022989"/>
    </source>
</evidence>
<keyword evidence="4" id="KW-0378">Hydrolase</keyword>
<dbReference type="Proteomes" id="UP000231480">
    <property type="component" value="Unassembled WGS sequence"/>
</dbReference>
<evidence type="ECO:0000313" key="11">
    <source>
        <dbReference type="Proteomes" id="UP000231480"/>
    </source>
</evidence>
<keyword evidence="5 7" id="KW-1133">Transmembrane helix</keyword>
<feature type="transmembrane region" description="Helical" evidence="7">
    <location>
        <begin position="173"/>
        <end position="194"/>
    </location>
</feature>
<dbReference type="PANTHER" id="PTHR43343:SF3">
    <property type="entry name" value="PROTEASE DO-LIKE 8, CHLOROPLASTIC"/>
    <property type="match status" value="1"/>
</dbReference>
<dbReference type="Pfam" id="PF13365">
    <property type="entry name" value="Trypsin_2"/>
    <property type="match status" value="1"/>
</dbReference>
<evidence type="ECO:0000256" key="6">
    <source>
        <dbReference type="ARBA" id="ARBA00023136"/>
    </source>
</evidence>